<proteinExistence type="predicted"/>
<evidence type="ECO:0000313" key="2">
    <source>
        <dbReference type="Proteomes" id="UP001180020"/>
    </source>
</evidence>
<keyword evidence="2" id="KW-1185">Reference proteome</keyword>
<gene>
    <name evidence="1" type="ORF">QJS10_CPA01g02466</name>
</gene>
<name>A0AAV9FI60_ACOCL</name>
<sequence length="59" mass="6839">MGEEMVRPHDLWMDIREVLTQDKNIGIDFPLQKKDEVAHFALCLSFPVEVAEVLELNID</sequence>
<dbReference type="Proteomes" id="UP001180020">
    <property type="component" value="Unassembled WGS sequence"/>
</dbReference>
<accession>A0AAV9FI60</accession>
<reference evidence="1" key="1">
    <citation type="journal article" date="2023" name="Nat. Commun.">
        <title>Diploid and tetraploid genomes of Acorus and the evolution of monocots.</title>
        <authorList>
            <person name="Ma L."/>
            <person name="Liu K.W."/>
            <person name="Li Z."/>
            <person name="Hsiao Y.Y."/>
            <person name="Qi Y."/>
            <person name="Fu T."/>
            <person name="Tang G.D."/>
            <person name="Zhang D."/>
            <person name="Sun W.H."/>
            <person name="Liu D.K."/>
            <person name="Li Y."/>
            <person name="Chen G.Z."/>
            <person name="Liu X.D."/>
            <person name="Liao X.Y."/>
            <person name="Jiang Y.T."/>
            <person name="Yu X."/>
            <person name="Hao Y."/>
            <person name="Huang J."/>
            <person name="Zhao X.W."/>
            <person name="Ke S."/>
            <person name="Chen Y.Y."/>
            <person name="Wu W.L."/>
            <person name="Hsu J.L."/>
            <person name="Lin Y.F."/>
            <person name="Huang M.D."/>
            <person name="Li C.Y."/>
            <person name="Huang L."/>
            <person name="Wang Z.W."/>
            <person name="Zhao X."/>
            <person name="Zhong W.Y."/>
            <person name="Peng D.H."/>
            <person name="Ahmad S."/>
            <person name="Lan S."/>
            <person name="Zhang J.S."/>
            <person name="Tsai W.C."/>
            <person name="Van de Peer Y."/>
            <person name="Liu Z.J."/>
        </authorList>
    </citation>
    <scope>NUCLEOTIDE SEQUENCE</scope>
    <source>
        <strain evidence="1">CP</strain>
    </source>
</reference>
<dbReference type="AlphaFoldDB" id="A0AAV9FI60"/>
<reference evidence="1" key="2">
    <citation type="submission" date="2023-06" db="EMBL/GenBank/DDBJ databases">
        <authorList>
            <person name="Ma L."/>
            <person name="Liu K.-W."/>
            <person name="Li Z."/>
            <person name="Hsiao Y.-Y."/>
            <person name="Qi Y."/>
            <person name="Fu T."/>
            <person name="Tang G."/>
            <person name="Zhang D."/>
            <person name="Sun W.-H."/>
            <person name="Liu D.-K."/>
            <person name="Li Y."/>
            <person name="Chen G.-Z."/>
            <person name="Liu X.-D."/>
            <person name="Liao X.-Y."/>
            <person name="Jiang Y.-T."/>
            <person name="Yu X."/>
            <person name="Hao Y."/>
            <person name="Huang J."/>
            <person name="Zhao X.-W."/>
            <person name="Ke S."/>
            <person name="Chen Y.-Y."/>
            <person name="Wu W.-L."/>
            <person name="Hsu J.-L."/>
            <person name="Lin Y.-F."/>
            <person name="Huang M.-D."/>
            <person name="Li C.-Y."/>
            <person name="Huang L."/>
            <person name="Wang Z.-W."/>
            <person name="Zhao X."/>
            <person name="Zhong W.-Y."/>
            <person name="Peng D.-H."/>
            <person name="Ahmad S."/>
            <person name="Lan S."/>
            <person name="Zhang J.-S."/>
            <person name="Tsai W.-C."/>
            <person name="Van De Peer Y."/>
            <person name="Liu Z.-J."/>
        </authorList>
    </citation>
    <scope>NUCLEOTIDE SEQUENCE</scope>
    <source>
        <strain evidence="1">CP</strain>
        <tissue evidence="1">Leaves</tissue>
    </source>
</reference>
<protein>
    <submittedName>
        <fullName evidence="1">Uncharacterized protein</fullName>
    </submittedName>
</protein>
<comment type="caution">
    <text evidence="1">The sequence shown here is derived from an EMBL/GenBank/DDBJ whole genome shotgun (WGS) entry which is preliminary data.</text>
</comment>
<organism evidence="1 2">
    <name type="scientific">Acorus calamus</name>
    <name type="common">Sweet flag</name>
    <dbReference type="NCBI Taxonomy" id="4465"/>
    <lineage>
        <taxon>Eukaryota</taxon>
        <taxon>Viridiplantae</taxon>
        <taxon>Streptophyta</taxon>
        <taxon>Embryophyta</taxon>
        <taxon>Tracheophyta</taxon>
        <taxon>Spermatophyta</taxon>
        <taxon>Magnoliopsida</taxon>
        <taxon>Liliopsida</taxon>
        <taxon>Acoraceae</taxon>
        <taxon>Acorus</taxon>
    </lineage>
</organism>
<evidence type="ECO:0000313" key="1">
    <source>
        <dbReference type="EMBL" id="KAK1325600.1"/>
    </source>
</evidence>
<dbReference type="EMBL" id="JAUJYO010000001">
    <property type="protein sequence ID" value="KAK1325600.1"/>
    <property type="molecule type" value="Genomic_DNA"/>
</dbReference>